<evidence type="ECO:0000313" key="1">
    <source>
        <dbReference type="EMBL" id="GAA4800387.1"/>
    </source>
</evidence>
<gene>
    <name evidence="1" type="ORF">GCM10023220_31020</name>
</gene>
<reference evidence="2" key="1">
    <citation type="journal article" date="2019" name="Int. J. Syst. Evol. Microbiol.">
        <title>The Global Catalogue of Microorganisms (GCM) 10K type strain sequencing project: providing services to taxonomists for standard genome sequencing and annotation.</title>
        <authorList>
            <consortium name="The Broad Institute Genomics Platform"/>
            <consortium name="The Broad Institute Genome Sequencing Center for Infectious Disease"/>
            <person name="Wu L."/>
            <person name="Ma J."/>
        </authorList>
    </citation>
    <scope>NUCLEOTIDE SEQUENCE [LARGE SCALE GENOMIC DNA]</scope>
    <source>
        <strain evidence="2">JCM 18081</strain>
    </source>
</reference>
<proteinExistence type="predicted"/>
<dbReference type="EMBL" id="BAABIG010000025">
    <property type="protein sequence ID" value="GAA4800387.1"/>
    <property type="molecule type" value="Genomic_DNA"/>
</dbReference>
<protein>
    <submittedName>
        <fullName evidence="1">Uncharacterized protein</fullName>
    </submittedName>
</protein>
<comment type="caution">
    <text evidence="1">The sequence shown here is derived from an EMBL/GenBank/DDBJ whole genome shotgun (WGS) entry which is preliminary data.</text>
</comment>
<sequence length="140" mass="14561">MTDDAYLILLNDTTGTLGVPPASVGTPACMDTPAVRAWLDAQGAAASSPKLRLVTPEETAAIPEDVERLPVPLGDEELSLLHNASAPRGVADLEAELMTYRTAAQGRDGLLTRALAAGVPAYRIAELTGVDLAEVRAAAR</sequence>
<organism evidence="1 2">
    <name type="scientific">Streptomyces ziwulingensis</name>
    <dbReference type="NCBI Taxonomy" id="1045501"/>
    <lineage>
        <taxon>Bacteria</taxon>
        <taxon>Bacillati</taxon>
        <taxon>Actinomycetota</taxon>
        <taxon>Actinomycetes</taxon>
        <taxon>Kitasatosporales</taxon>
        <taxon>Streptomycetaceae</taxon>
        <taxon>Streptomyces</taxon>
    </lineage>
</organism>
<accession>A0ABP9BYG7</accession>
<name>A0ABP9BYG7_9ACTN</name>
<dbReference type="RefSeq" id="WP_345620179.1">
    <property type="nucleotide sequence ID" value="NZ_BAABIG010000025.1"/>
</dbReference>
<dbReference type="Pfam" id="PF19466">
    <property type="entry name" value="DUF6003"/>
    <property type="match status" value="1"/>
</dbReference>
<dbReference type="Proteomes" id="UP001501265">
    <property type="component" value="Unassembled WGS sequence"/>
</dbReference>
<keyword evidence="2" id="KW-1185">Reference proteome</keyword>
<evidence type="ECO:0000313" key="2">
    <source>
        <dbReference type="Proteomes" id="UP001501265"/>
    </source>
</evidence>
<dbReference type="InterPro" id="IPR046045">
    <property type="entry name" value="DUF6003"/>
</dbReference>